<proteinExistence type="predicted"/>
<dbReference type="AlphaFoldDB" id="A0A094W8X5"/>
<gene>
    <name evidence="2" type="ORF">LptCag_0599</name>
</gene>
<evidence type="ECO:0000313" key="2">
    <source>
        <dbReference type="EMBL" id="KGA93973.1"/>
    </source>
</evidence>
<sequence length="64" mass="7143">MIRIAIDKPSYDQGQSDGESGRESTVPPGIDEFSYYSGYVEGKAVLEGTKCHLFVPKDCKKERE</sequence>
<dbReference type="EMBL" id="JPGK01000004">
    <property type="protein sequence ID" value="KGA93973.1"/>
    <property type="molecule type" value="Genomic_DNA"/>
</dbReference>
<dbReference type="RefSeq" id="WP_036081938.1">
    <property type="nucleotide sequence ID" value="NZ_OBMB01000001.1"/>
</dbReference>
<protein>
    <submittedName>
        <fullName evidence="2">Uncharacterized protein</fullName>
    </submittedName>
</protein>
<name>A0A094W8X5_9BACT</name>
<dbReference type="Proteomes" id="UP000029452">
    <property type="component" value="Unassembled WGS sequence"/>
</dbReference>
<reference evidence="2 3" key="1">
    <citation type="submission" date="2014-06" db="EMBL/GenBank/DDBJ databases">
        <title>Draft genome sequence of iron oxidizing acidophile Leptospirillum ferriphilum DSM14647.</title>
        <authorList>
            <person name="Cardenas J.P."/>
            <person name="Lazcano M."/>
            <person name="Ossandon F.J."/>
            <person name="Corbett M."/>
            <person name="Holmes D.S."/>
            <person name="Watkin E."/>
        </authorList>
    </citation>
    <scope>NUCLEOTIDE SEQUENCE [LARGE SCALE GENOMIC DNA]</scope>
    <source>
        <strain evidence="2 3">DSM 14647</strain>
    </source>
</reference>
<feature type="region of interest" description="Disordered" evidence="1">
    <location>
        <begin position="1"/>
        <end position="28"/>
    </location>
</feature>
<dbReference type="PATRIC" id="fig|178606.4.peg.1130"/>
<evidence type="ECO:0000313" key="3">
    <source>
        <dbReference type="Proteomes" id="UP000029452"/>
    </source>
</evidence>
<accession>A0A094W8X5</accession>
<organism evidence="2 3">
    <name type="scientific">Leptospirillum ferriphilum</name>
    <dbReference type="NCBI Taxonomy" id="178606"/>
    <lineage>
        <taxon>Bacteria</taxon>
        <taxon>Pseudomonadati</taxon>
        <taxon>Nitrospirota</taxon>
        <taxon>Nitrospiria</taxon>
        <taxon>Nitrospirales</taxon>
        <taxon>Nitrospiraceae</taxon>
        <taxon>Leptospirillum</taxon>
    </lineage>
</organism>
<comment type="caution">
    <text evidence="2">The sequence shown here is derived from an EMBL/GenBank/DDBJ whole genome shotgun (WGS) entry which is preliminary data.</text>
</comment>
<evidence type="ECO:0000256" key="1">
    <source>
        <dbReference type="SAM" id="MobiDB-lite"/>
    </source>
</evidence>
<feature type="compositionally biased region" description="Basic and acidic residues" evidence="1">
    <location>
        <begin position="1"/>
        <end position="10"/>
    </location>
</feature>